<organism evidence="3 4">
    <name type="scientific">Phanerochaete carnosa (strain HHB-10118-sp)</name>
    <name type="common">White-rot fungus</name>
    <name type="synonym">Peniophora carnosa</name>
    <dbReference type="NCBI Taxonomy" id="650164"/>
    <lineage>
        <taxon>Eukaryota</taxon>
        <taxon>Fungi</taxon>
        <taxon>Dikarya</taxon>
        <taxon>Basidiomycota</taxon>
        <taxon>Agaricomycotina</taxon>
        <taxon>Agaricomycetes</taxon>
        <taxon>Polyporales</taxon>
        <taxon>Phanerochaetaceae</taxon>
        <taxon>Phanerochaete</taxon>
    </lineage>
</organism>
<gene>
    <name evidence="3" type="ORF">PHACADRAFT_193818</name>
</gene>
<sequence>MSQPGPKALTYVTTLAVPNSNYAVVGYGLRLAEDMGAHKRIAYGSVPTAKGELKKRAFWCLVAIDIGLCTALGRSCGLFCEDFDLDYLIECDDEYWTATDGPQSEFKQPIGQPSTVAHFNCVLKLERIYVHALRTIYSTQGAKTLSDPERAQQIVAELDLELDQ</sequence>
<evidence type="ECO:0000313" key="3">
    <source>
        <dbReference type="EMBL" id="EKM58702.1"/>
    </source>
</evidence>
<dbReference type="GO" id="GO:0003700">
    <property type="term" value="F:DNA-binding transcription factor activity"/>
    <property type="evidence" value="ECO:0007669"/>
    <property type="project" value="InterPro"/>
</dbReference>
<dbReference type="InParanoid" id="K5X753"/>
<dbReference type="OrthoDB" id="2750010at2759"/>
<reference evidence="3 4" key="1">
    <citation type="journal article" date="2012" name="BMC Genomics">
        <title>Comparative genomics of the white-rot fungi, Phanerochaete carnosa and P. chrysosporium, to elucidate the genetic basis of the distinct wood types they colonize.</title>
        <authorList>
            <person name="Suzuki H."/>
            <person name="MacDonald J."/>
            <person name="Syed K."/>
            <person name="Salamov A."/>
            <person name="Hori C."/>
            <person name="Aerts A."/>
            <person name="Henrissat B."/>
            <person name="Wiebenga A."/>
            <person name="vanKuyk P.A."/>
            <person name="Barry K."/>
            <person name="Lindquist E."/>
            <person name="LaButti K."/>
            <person name="Lapidus A."/>
            <person name="Lucas S."/>
            <person name="Coutinho P."/>
            <person name="Gong Y."/>
            <person name="Samejima M."/>
            <person name="Mahadevan R."/>
            <person name="Abou-Zaid M."/>
            <person name="de Vries R.P."/>
            <person name="Igarashi K."/>
            <person name="Yadav J.S."/>
            <person name="Grigoriev I.V."/>
            <person name="Master E.R."/>
        </authorList>
    </citation>
    <scope>NUCLEOTIDE SEQUENCE [LARGE SCALE GENOMIC DNA]</scope>
    <source>
        <strain evidence="3 4">HHB-10118-sp</strain>
    </source>
</reference>
<dbReference type="InterPro" id="IPR050987">
    <property type="entry name" value="AtrR-like"/>
</dbReference>
<accession>K5X753</accession>
<feature type="domain" description="Xylanolytic transcriptional activator regulatory" evidence="2">
    <location>
        <begin position="21"/>
        <end position="94"/>
    </location>
</feature>
<keyword evidence="1" id="KW-0539">Nucleus</keyword>
<dbReference type="SMART" id="SM00906">
    <property type="entry name" value="Fungal_trans"/>
    <property type="match status" value="1"/>
</dbReference>
<dbReference type="HOGENOM" id="CLU_1619608_0_0_1"/>
<evidence type="ECO:0000313" key="4">
    <source>
        <dbReference type="Proteomes" id="UP000008370"/>
    </source>
</evidence>
<proteinExistence type="predicted"/>
<dbReference type="GeneID" id="18910936"/>
<dbReference type="InterPro" id="IPR007219">
    <property type="entry name" value="XnlR_reg_dom"/>
</dbReference>
<dbReference type="CDD" id="cd12148">
    <property type="entry name" value="fungal_TF_MHR"/>
    <property type="match status" value="1"/>
</dbReference>
<dbReference type="GO" id="GO:0003677">
    <property type="term" value="F:DNA binding"/>
    <property type="evidence" value="ECO:0007669"/>
    <property type="project" value="InterPro"/>
</dbReference>
<dbReference type="RefSeq" id="XP_007394000.1">
    <property type="nucleotide sequence ID" value="XM_007393938.1"/>
</dbReference>
<dbReference type="EMBL" id="JH930470">
    <property type="protein sequence ID" value="EKM58702.1"/>
    <property type="molecule type" value="Genomic_DNA"/>
</dbReference>
<protein>
    <recommendedName>
        <fullName evidence="2">Xylanolytic transcriptional activator regulatory domain-containing protein</fullName>
    </recommendedName>
</protein>
<keyword evidence="4" id="KW-1185">Reference proteome</keyword>
<dbReference type="PANTHER" id="PTHR46910">
    <property type="entry name" value="TRANSCRIPTION FACTOR PDR1"/>
    <property type="match status" value="1"/>
</dbReference>
<evidence type="ECO:0000256" key="1">
    <source>
        <dbReference type="ARBA" id="ARBA00023242"/>
    </source>
</evidence>
<name>K5X753_PHACS</name>
<dbReference type="GO" id="GO:0006351">
    <property type="term" value="P:DNA-templated transcription"/>
    <property type="evidence" value="ECO:0007669"/>
    <property type="project" value="InterPro"/>
</dbReference>
<dbReference type="GO" id="GO:0008270">
    <property type="term" value="F:zinc ion binding"/>
    <property type="evidence" value="ECO:0007669"/>
    <property type="project" value="InterPro"/>
</dbReference>
<dbReference type="PANTHER" id="PTHR46910:SF38">
    <property type="entry name" value="ZN(2)-C6 FUNGAL-TYPE DOMAIN-CONTAINING PROTEIN"/>
    <property type="match status" value="1"/>
</dbReference>
<dbReference type="AlphaFoldDB" id="K5X753"/>
<dbReference type="KEGG" id="pco:PHACADRAFT_193818"/>
<dbReference type="Pfam" id="PF04082">
    <property type="entry name" value="Fungal_trans"/>
    <property type="match status" value="1"/>
</dbReference>
<dbReference type="Proteomes" id="UP000008370">
    <property type="component" value="Unassembled WGS sequence"/>
</dbReference>
<evidence type="ECO:0000259" key="2">
    <source>
        <dbReference type="SMART" id="SM00906"/>
    </source>
</evidence>